<comment type="caution">
    <text evidence="9">The sequence shown here is derived from an EMBL/GenBank/DDBJ whole genome shotgun (WGS) entry which is preliminary data.</text>
</comment>
<keyword evidence="3 9" id="KW-0808">Transferase</keyword>
<reference evidence="9 10" key="1">
    <citation type="submission" date="2011-02" db="EMBL/GenBank/DDBJ databases">
        <authorList>
            <person name="Muzny D."/>
            <person name="Qin X."/>
            <person name="Deng J."/>
            <person name="Jiang H."/>
            <person name="Liu Y."/>
            <person name="Qu J."/>
            <person name="Song X.-Z."/>
            <person name="Zhang L."/>
            <person name="Thornton R."/>
            <person name="Coyle M."/>
            <person name="Francisco L."/>
            <person name="Jackson L."/>
            <person name="Javaid M."/>
            <person name="Korchina V."/>
            <person name="Kovar C."/>
            <person name="Mata R."/>
            <person name="Mathew T."/>
            <person name="Ngo R."/>
            <person name="Nguyen L."/>
            <person name="Nguyen N."/>
            <person name="Okwuonu G."/>
            <person name="Ongeri F."/>
            <person name="Pham C."/>
            <person name="Simmons D."/>
            <person name="Wilczek-Boney K."/>
            <person name="Hale W."/>
            <person name="Jakkamsetti A."/>
            <person name="Pham P."/>
            <person name="Ruth R."/>
            <person name="San Lucas F."/>
            <person name="Warren J."/>
            <person name="Zhang J."/>
            <person name="Zhao Z."/>
            <person name="Zhou C."/>
            <person name="Zhu D."/>
            <person name="Lee S."/>
            <person name="Bess C."/>
            <person name="Blankenburg K."/>
            <person name="Forbes L."/>
            <person name="Fu Q."/>
            <person name="Gubbala S."/>
            <person name="Hirani K."/>
            <person name="Jayaseelan J.C."/>
            <person name="Lara F."/>
            <person name="Munidasa M."/>
            <person name="Palculict T."/>
            <person name="Patil S."/>
            <person name="Pu L.-L."/>
            <person name="Saada N."/>
            <person name="Tang L."/>
            <person name="Weissenberger G."/>
            <person name="Zhu Y."/>
            <person name="Hemphill L."/>
            <person name="Shang Y."/>
            <person name="Youmans B."/>
            <person name="Ayvaz T."/>
            <person name="Ross M."/>
            <person name="Santibanez J."/>
            <person name="Aqrawi P."/>
            <person name="Gross S."/>
            <person name="Joshi V."/>
            <person name="Fowler G."/>
            <person name="Nazareth L."/>
            <person name="Reid J."/>
            <person name="Worley K."/>
            <person name="Petrosino J."/>
            <person name="Highlander S."/>
            <person name="Gibbs R."/>
        </authorList>
    </citation>
    <scope>NUCLEOTIDE SEQUENCE [LARGE SCALE GENOMIC DNA]</scope>
    <source>
        <strain evidence="9 10">DSM 19965</strain>
    </source>
</reference>
<keyword evidence="2 9" id="KW-0328">Glycosyltransferase</keyword>
<gene>
    <name evidence="9" type="ORF">HMPREF9083_0876</name>
</gene>
<dbReference type="InterPro" id="IPR050256">
    <property type="entry name" value="Glycosyltransferase_2"/>
</dbReference>
<dbReference type="Pfam" id="PF00535">
    <property type="entry name" value="Glycos_transf_2"/>
    <property type="match status" value="1"/>
</dbReference>
<evidence type="ECO:0000256" key="5">
    <source>
        <dbReference type="ARBA" id="ARBA00022989"/>
    </source>
</evidence>
<dbReference type="EMBL" id="AFBB01000017">
    <property type="protein sequence ID" value="EGF13559.1"/>
    <property type="molecule type" value="Genomic_DNA"/>
</dbReference>
<dbReference type="AlphaFoldDB" id="F2BXI4"/>
<dbReference type="HOGENOM" id="CLU_033536_0_1_9"/>
<keyword evidence="4 7" id="KW-0812">Transmembrane</keyword>
<dbReference type="PANTHER" id="PTHR48090:SF1">
    <property type="entry name" value="PROPHAGE BACTOPRENOL GLUCOSYL TRANSFERASE HOMOLOG"/>
    <property type="match status" value="1"/>
</dbReference>
<dbReference type="PANTHER" id="PTHR48090">
    <property type="entry name" value="UNDECAPRENYL-PHOSPHATE 4-DEOXY-4-FORMAMIDO-L-ARABINOSE TRANSFERASE-RELATED"/>
    <property type="match status" value="1"/>
</dbReference>
<dbReference type="Gene3D" id="3.90.550.10">
    <property type="entry name" value="Spore Coat Polysaccharide Biosynthesis Protein SpsA, Chain A"/>
    <property type="match status" value="1"/>
</dbReference>
<keyword evidence="6 7" id="KW-0472">Membrane</keyword>
<keyword evidence="5 7" id="KW-1133">Transmembrane helix</keyword>
<comment type="subcellular location">
    <subcellularLocation>
        <location evidence="1">Membrane</location>
        <topology evidence="1">Multi-pass membrane protein</topology>
    </subcellularLocation>
</comment>
<proteinExistence type="predicted"/>
<feature type="transmembrane region" description="Helical" evidence="7">
    <location>
        <begin position="272"/>
        <end position="296"/>
    </location>
</feature>
<evidence type="ECO:0000256" key="4">
    <source>
        <dbReference type="ARBA" id="ARBA00022692"/>
    </source>
</evidence>
<evidence type="ECO:0000256" key="3">
    <source>
        <dbReference type="ARBA" id="ARBA00022679"/>
    </source>
</evidence>
<dbReference type="SUPFAM" id="SSF53448">
    <property type="entry name" value="Nucleotide-diphospho-sugar transferases"/>
    <property type="match status" value="1"/>
</dbReference>
<keyword evidence="10" id="KW-1185">Reference proteome</keyword>
<dbReference type="CDD" id="cd04187">
    <property type="entry name" value="DPM1_like_bac"/>
    <property type="match status" value="1"/>
</dbReference>
<sequence>MYNVYIKLLGGFMISIVTPVYNEEENIPFFYEEVTKVMQSLGTDYEIIYVNDGSRDKSEFLLNELAQKDSHVRALTFAKNFGHQIAITCGMDFAKGNCVITMDGDLQHPPELIPVLVEKWREGYDVVQTVRTATSDANWVKKLTSKSYYAFINTISTTPVVPGGSDFRLMSRKALNTFLKFKEHNRFIRGIVGGMGFKQTTVSFKAPKRHAGVSKFSMRKMLHLAVDGILANSTLPLRASFYIGLLSGFLGCVMIIHVLFCYLTDSTVPGWSTVTILISLFGSVNLMGLGIIGEYISRIYEETRNRPLYWLSDDTANHNKEN</sequence>
<dbReference type="eggNOG" id="COG0463">
    <property type="taxonomic scope" value="Bacteria"/>
</dbReference>
<feature type="domain" description="Glycosyltransferase 2-like" evidence="8">
    <location>
        <begin position="15"/>
        <end position="176"/>
    </location>
</feature>
<accession>F2BXI4</accession>
<evidence type="ECO:0000259" key="8">
    <source>
        <dbReference type="Pfam" id="PF00535"/>
    </source>
</evidence>
<evidence type="ECO:0000256" key="6">
    <source>
        <dbReference type="ARBA" id="ARBA00023136"/>
    </source>
</evidence>
<evidence type="ECO:0000256" key="1">
    <source>
        <dbReference type="ARBA" id="ARBA00004141"/>
    </source>
</evidence>
<dbReference type="GO" id="GO:0005886">
    <property type="term" value="C:plasma membrane"/>
    <property type="evidence" value="ECO:0007669"/>
    <property type="project" value="TreeGrafter"/>
</dbReference>
<dbReference type="InterPro" id="IPR001173">
    <property type="entry name" value="Glyco_trans_2-like"/>
</dbReference>
<evidence type="ECO:0000313" key="10">
    <source>
        <dbReference type="Proteomes" id="UP000003503"/>
    </source>
</evidence>
<dbReference type="Proteomes" id="UP000003503">
    <property type="component" value="Unassembled WGS sequence"/>
</dbReference>
<evidence type="ECO:0000313" key="9">
    <source>
        <dbReference type="EMBL" id="EGF13559.1"/>
    </source>
</evidence>
<dbReference type="EC" id="2.4.1.-" evidence="9"/>
<evidence type="ECO:0000256" key="2">
    <source>
        <dbReference type="ARBA" id="ARBA00022676"/>
    </source>
</evidence>
<feature type="transmembrane region" description="Helical" evidence="7">
    <location>
        <begin position="239"/>
        <end position="260"/>
    </location>
</feature>
<organism evidence="9 10">
    <name type="scientific">Dialister micraerophilus DSM 19965</name>
    <dbReference type="NCBI Taxonomy" id="888062"/>
    <lineage>
        <taxon>Bacteria</taxon>
        <taxon>Bacillati</taxon>
        <taxon>Bacillota</taxon>
        <taxon>Negativicutes</taxon>
        <taxon>Veillonellales</taxon>
        <taxon>Veillonellaceae</taxon>
        <taxon>Dialister</taxon>
    </lineage>
</organism>
<dbReference type="GO" id="GO:0016757">
    <property type="term" value="F:glycosyltransferase activity"/>
    <property type="evidence" value="ECO:0007669"/>
    <property type="project" value="UniProtKB-KW"/>
</dbReference>
<name>F2BXI4_9FIRM</name>
<dbReference type="STRING" id="888062.HMPREF9083_0876"/>
<protein>
    <submittedName>
        <fullName evidence="9">Group 2 glycosyl transferase</fullName>
        <ecNumber evidence="9">2.4.1.-</ecNumber>
    </submittedName>
</protein>
<dbReference type="InterPro" id="IPR029044">
    <property type="entry name" value="Nucleotide-diphossugar_trans"/>
</dbReference>
<evidence type="ECO:0000256" key="7">
    <source>
        <dbReference type="SAM" id="Phobius"/>
    </source>
</evidence>